<dbReference type="OrthoDB" id="9803543at2"/>
<keyword evidence="1" id="KW-0472">Membrane</keyword>
<keyword evidence="3" id="KW-1185">Reference proteome</keyword>
<dbReference type="KEGG" id="fsm:CCS41_07025"/>
<name>A0A2U8I570_9GAMM</name>
<keyword evidence="1" id="KW-0812">Transmembrane</keyword>
<dbReference type="AlphaFoldDB" id="A0A2U8I570"/>
<organism evidence="2 3">
    <name type="scientific">Candidatus Fukatsuia symbiotica</name>
    <dbReference type="NCBI Taxonomy" id="1878942"/>
    <lineage>
        <taxon>Bacteria</taxon>
        <taxon>Pseudomonadati</taxon>
        <taxon>Pseudomonadota</taxon>
        <taxon>Gammaproteobacteria</taxon>
        <taxon>Enterobacterales</taxon>
        <taxon>Yersiniaceae</taxon>
        <taxon>Candidatus Fukatsuia</taxon>
    </lineage>
</organism>
<keyword evidence="1" id="KW-1133">Transmembrane helix</keyword>
<feature type="transmembrane region" description="Helical" evidence="1">
    <location>
        <begin position="28"/>
        <end position="47"/>
    </location>
</feature>
<dbReference type="EMBL" id="CP021659">
    <property type="protein sequence ID" value="AWK14280.1"/>
    <property type="molecule type" value="Genomic_DNA"/>
</dbReference>
<reference evidence="2 3" key="1">
    <citation type="submission" date="2017-05" db="EMBL/GenBank/DDBJ databases">
        <title>Genome sequence of Candidatus Fukatsuia symbiotica and Candidatus Hamiltonella defensa from Acyrthosiphon pisum strain 5D.</title>
        <authorList>
            <person name="Patel V.A."/>
            <person name="Chevignon G."/>
            <person name="Russell J.A."/>
            <person name="Oliver K.M."/>
        </authorList>
    </citation>
    <scope>NUCLEOTIDE SEQUENCE [LARGE SCALE GENOMIC DNA]</scope>
    <source>
        <strain evidence="2 3">5D</strain>
    </source>
</reference>
<evidence type="ECO:0000256" key="1">
    <source>
        <dbReference type="SAM" id="Phobius"/>
    </source>
</evidence>
<gene>
    <name evidence="2" type="ORF">CCS41_07025</name>
</gene>
<evidence type="ECO:0000313" key="2">
    <source>
        <dbReference type="EMBL" id="AWK14280.1"/>
    </source>
</evidence>
<dbReference type="STRING" id="1878942.GCA_900128755_00290"/>
<sequence>MNLNSYDLTQDGQVAFMRLCIFLQINNIIFYYIIMSFMVMTIVNLFIRVSTQNIIDGLIYWYSWSVNPLLKNSVNPTCYTLNYYGKKLNFTTDQIINDAHDGVFSGNTNAGNHFFFLFLFRKQWRFSGRFLQE</sequence>
<accession>A0A2U8I570</accession>
<dbReference type="Proteomes" id="UP000261875">
    <property type="component" value="Chromosome"/>
</dbReference>
<protein>
    <submittedName>
        <fullName evidence="2">Uncharacterized protein</fullName>
    </submittedName>
</protein>
<proteinExistence type="predicted"/>
<evidence type="ECO:0000313" key="3">
    <source>
        <dbReference type="Proteomes" id="UP000261875"/>
    </source>
</evidence>